<keyword evidence="9" id="KW-0808">Transferase</keyword>
<evidence type="ECO:0000256" key="6">
    <source>
        <dbReference type="ARBA" id="ARBA00023136"/>
    </source>
</evidence>
<evidence type="ECO:0000256" key="2">
    <source>
        <dbReference type="ARBA" id="ARBA00007400"/>
    </source>
</evidence>
<feature type="transmembrane region" description="Helical" evidence="7">
    <location>
        <begin position="204"/>
        <end position="222"/>
    </location>
</feature>
<keyword evidence="3" id="KW-1003">Cell membrane</keyword>
<evidence type="ECO:0000256" key="4">
    <source>
        <dbReference type="ARBA" id="ARBA00022692"/>
    </source>
</evidence>
<evidence type="ECO:0000313" key="9">
    <source>
        <dbReference type="EMBL" id="HCS93731.1"/>
    </source>
</evidence>
<gene>
    <name evidence="9" type="ORF">DIW15_03345</name>
</gene>
<dbReference type="GO" id="GO:0016413">
    <property type="term" value="F:O-acetyltransferase activity"/>
    <property type="evidence" value="ECO:0007669"/>
    <property type="project" value="TreeGrafter"/>
</dbReference>
<comment type="caution">
    <text evidence="9">The sequence shown here is derived from an EMBL/GenBank/DDBJ whole genome shotgun (WGS) entry which is preliminary data.</text>
</comment>
<feature type="transmembrane region" description="Helical" evidence="7">
    <location>
        <begin position="113"/>
        <end position="135"/>
    </location>
</feature>
<dbReference type="AlphaFoldDB" id="A0A3D4S6Z9"/>
<keyword evidence="9" id="KW-0012">Acyltransferase</keyword>
<dbReference type="InterPro" id="IPR002656">
    <property type="entry name" value="Acyl_transf_3_dom"/>
</dbReference>
<keyword evidence="6 7" id="KW-0472">Membrane</keyword>
<dbReference type="Proteomes" id="UP000262195">
    <property type="component" value="Unassembled WGS sequence"/>
</dbReference>
<feature type="transmembrane region" description="Helical" evidence="7">
    <location>
        <begin position="6"/>
        <end position="25"/>
    </location>
</feature>
<feature type="transmembrane region" description="Helical" evidence="7">
    <location>
        <begin position="45"/>
        <end position="67"/>
    </location>
</feature>
<feature type="transmembrane region" description="Helical" evidence="7">
    <location>
        <begin position="238"/>
        <end position="259"/>
    </location>
</feature>
<evidence type="ECO:0000256" key="7">
    <source>
        <dbReference type="SAM" id="Phobius"/>
    </source>
</evidence>
<keyword evidence="5 7" id="KW-1133">Transmembrane helix</keyword>
<feature type="domain" description="Acyltransferase 3" evidence="8">
    <location>
        <begin position="7"/>
        <end position="288"/>
    </location>
</feature>
<evidence type="ECO:0000313" key="10">
    <source>
        <dbReference type="Proteomes" id="UP000262195"/>
    </source>
</evidence>
<dbReference type="GO" id="GO:0009246">
    <property type="term" value="P:enterobacterial common antigen biosynthetic process"/>
    <property type="evidence" value="ECO:0007669"/>
    <property type="project" value="TreeGrafter"/>
</dbReference>
<dbReference type="PANTHER" id="PTHR40074:SF2">
    <property type="entry name" value="O-ACETYLTRANSFERASE WECH"/>
    <property type="match status" value="1"/>
</dbReference>
<organism evidence="9 10">
    <name type="scientific">Bavariicoccus seileri</name>
    <dbReference type="NCBI Taxonomy" id="549685"/>
    <lineage>
        <taxon>Bacteria</taxon>
        <taxon>Bacillati</taxon>
        <taxon>Bacillota</taxon>
        <taxon>Bacilli</taxon>
        <taxon>Lactobacillales</taxon>
        <taxon>Enterococcaceae</taxon>
        <taxon>Bavariicoccus</taxon>
    </lineage>
</organism>
<sequence length="309" mass="36408">MSLVLQTLFIWPVPIFFMITGANLLNYRERYTTKVYAKKRFKRIIIPLIFWSLISFLYSSLVNHKSLWDPYSFLKGLVYNKIQNNYWFFYTMIVVYCCIPVLTVFANKKYKRLVEYLLCIVLLTEGVLPTVFLIVNKPYPWYLVNPMFSHYLGYVVLGWYLNTFDLSSKKRQLLYISSVLSFMVMFFGTIYLSASNHQMNRSLFGYSTIFVYILASAVFVFAKNHPLHLGMDSKRHKLIMFISSSTLGIYASHRIVMSICEHLITFPIDSFGYIFLMPILCFLGTICLVWGLKRFPIIKSAVYFFRIFE</sequence>
<dbReference type="Pfam" id="PF01757">
    <property type="entry name" value="Acyl_transf_3"/>
    <property type="match status" value="1"/>
</dbReference>
<dbReference type="GO" id="GO:0005886">
    <property type="term" value="C:plasma membrane"/>
    <property type="evidence" value="ECO:0007669"/>
    <property type="project" value="UniProtKB-SubCell"/>
</dbReference>
<dbReference type="EMBL" id="DQHO01000020">
    <property type="protein sequence ID" value="HCS93731.1"/>
    <property type="molecule type" value="Genomic_DNA"/>
</dbReference>
<feature type="transmembrane region" description="Helical" evidence="7">
    <location>
        <begin position="141"/>
        <end position="161"/>
    </location>
</feature>
<accession>A0A3D4S6Z9</accession>
<evidence type="ECO:0000256" key="1">
    <source>
        <dbReference type="ARBA" id="ARBA00004651"/>
    </source>
</evidence>
<evidence type="ECO:0000259" key="8">
    <source>
        <dbReference type="Pfam" id="PF01757"/>
    </source>
</evidence>
<feature type="transmembrane region" description="Helical" evidence="7">
    <location>
        <begin position="87"/>
        <end position="106"/>
    </location>
</feature>
<protein>
    <submittedName>
        <fullName evidence="9">Acyltransferase</fullName>
    </submittedName>
</protein>
<feature type="transmembrane region" description="Helical" evidence="7">
    <location>
        <begin position="271"/>
        <end position="292"/>
    </location>
</feature>
<evidence type="ECO:0000256" key="5">
    <source>
        <dbReference type="ARBA" id="ARBA00022989"/>
    </source>
</evidence>
<keyword evidence="4 7" id="KW-0812">Transmembrane</keyword>
<proteinExistence type="inferred from homology"/>
<dbReference type="PANTHER" id="PTHR40074">
    <property type="entry name" value="O-ACETYLTRANSFERASE WECH"/>
    <property type="match status" value="1"/>
</dbReference>
<reference evidence="9 10" key="1">
    <citation type="journal article" date="2018" name="Nat. Biotechnol.">
        <title>A standardized bacterial taxonomy based on genome phylogeny substantially revises the tree of life.</title>
        <authorList>
            <person name="Parks D.H."/>
            <person name="Chuvochina M."/>
            <person name="Waite D.W."/>
            <person name="Rinke C."/>
            <person name="Skarshewski A."/>
            <person name="Chaumeil P.A."/>
            <person name="Hugenholtz P."/>
        </authorList>
    </citation>
    <scope>NUCLEOTIDE SEQUENCE [LARGE SCALE GENOMIC DNA]</scope>
    <source>
        <strain evidence="9">UBA11306</strain>
    </source>
</reference>
<comment type="similarity">
    <text evidence="2">Belongs to the acyltransferase 3 family.</text>
</comment>
<comment type="subcellular location">
    <subcellularLocation>
        <location evidence="1">Cell membrane</location>
        <topology evidence="1">Multi-pass membrane protein</topology>
    </subcellularLocation>
</comment>
<evidence type="ECO:0000256" key="3">
    <source>
        <dbReference type="ARBA" id="ARBA00022475"/>
    </source>
</evidence>
<dbReference type="STRING" id="1121105.GCA_000421665_01300"/>
<name>A0A3D4S6Z9_9ENTE</name>
<feature type="transmembrane region" description="Helical" evidence="7">
    <location>
        <begin position="173"/>
        <end position="192"/>
    </location>
</feature>